<sequence>MSGMYDEGKPALRLMDVISNEALAALSTILQAVKRGWISDAEFQTLYDITVRQSILREELYTQVFEEIARYRPVGNALWYYTLILDMAYDYYRIARYCWEVGRVMKVFGRVEVGSDIENMISEMLNELSDFTRKVLNGRLESIDADKLLELEKMSDERYLTTLKELAEKDRVTKNDVINVLVLRHVERMLDHVEYLARKIRTF</sequence>
<dbReference type="Gene3D" id="1.20.58.220">
    <property type="entry name" value="Phosphate transport system protein phou homolog 2, domain 2"/>
    <property type="match status" value="1"/>
</dbReference>
<dbReference type="AlphaFoldDB" id="A0A7J3XXS2"/>
<proteinExistence type="predicted"/>
<evidence type="ECO:0000313" key="1">
    <source>
        <dbReference type="EMBL" id="HHP67371.1"/>
    </source>
</evidence>
<dbReference type="InterPro" id="IPR038078">
    <property type="entry name" value="PhoU-like_sf"/>
</dbReference>
<protein>
    <submittedName>
        <fullName evidence="1">Phosphate uptake regulator PhoU</fullName>
    </submittedName>
</protein>
<gene>
    <name evidence="1" type="ORF">ENM60_01035</name>
</gene>
<name>A0A7J3XXS2_9CREN</name>
<dbReference type="EMBL" id="DRYK01000020">
    <property type="protein sequence ID" value="HHP67371.1"/>
    <property type="molecule type" value="Genomic_DNA"/>
</dbReference>
<organism evidence="1">
    <name type="scientific">Thermogladius calderae</name>
    <dbReference type="NCBI Taxonomy" id="1200300"/>
    <lineage>
        <taxon>Archaea</taxon>
        <taxon>Thermoproteota</taxon>
        <taxon>Thermoprotei</taxon>
        <taxon>Desulfurococcales</taxon>
        <taxon>Desulfurococcaceae</taxon>
        <taxon>Thermogladius</taxon>
    </lineage>
</organism>
<accession>A0A7J3XXS2</accession>
<dbReference type="SUPFAM" id="SSF109755">
    <property type="entry name" value="PhoU-like"/>
    <property type="match status" value="1"/>
</dbReference>
<comment type="caution">
    <text evidence="1">The sequence shown here is derived from an EMBL/GenBank/DDBJ whole genome shotgun (WGS) entry which is preliminary data.</text>
</comment>
<reference evidence="1" key="1">
    <citation type="journal article" date="2020" name="mSystems">
        <title>Genome- and Community-Level Interaction Insights into Carbon Utilization and Element Cycling Functions of Hydrothermarchaeota in Hydrothermal Sediment.</title>
        <authorList>
            <person name="Zhou Z."/>
            <person name="Liu Y."/>
            <person name="Xu W."/>
            <person name="Pan J."/>
            <person name="Luo Z.H."/>
            <person name="Li M."/>
        </authorList>
    </citation>
    <scope>NUCLEOTIDE SEQUENCE [LARGE SCALE GENOMIC DNA]</scope>
    <source>
        <strain evidence="1">SpSt-110</strain>
    </source>
</reference>